<feature type="domain" description="RNase III" evidence="1">
    <location>
        <begin position="98"/>
        <end position="163"/>
    </location>
</feature>
<protein>
    <recommendedName>
        <fullName evidence="1">RNase III domain-containing protein</fullName>
    </recommendedName>
</protein>
<dbReference type="InterPro" id="IPR036389">
    <property type="entry name" value="RNase_III_sf"/>
</dbReference>
<evidence type="ECO:0000313" key="2">
    <source>
        <dbReference type="EMBL" id="KAF2119501.1"/>
    </source>
</evidence>
<dbReference type="GO" id="GO:0004525">
    <property type="term" value="F:ribonuclease III activity"/>
    <property type="evidence" value="ECO:0007669"/>
    <property type="project" value="InterPro"/>
</dbReference>
<dbReference type="InterPro" id="IPR000999">
    <property type="entry name" value="RNase_III_dom"/>
</dbReference>
<sequence length="194" mass="21990">MCRRSNVAQLTMPSTSIGYDEVGVARCEQILQYHFKNKFLCIEAISTIKRSIKMNDGQSVEVQDNLAMAVLGYTQMASVLCRIWWETGRRKRGERVAGDLDIVVKAKLNNKALGRLGKEMDIHRYIINTSAPFSCFTGDSEAKDKVVAETMRAIFGAVYLDGRGDELEQTMRRLKFDQHELLEVKVPRFGHGKI</sequence>
<name>A0A6A5ZMR0_9PLEO</name>
<evidence type="ECO:0000313" key="3">
    <source>
        <dbReference type="Proteomes" id="UP000799770"/>
    </source>
</evidence>
<dbReference type="PROSITE" id="PS50142">
    <property type="entry name" value="RNASE_3_2"/>
    <property type="match status" value="1"/>
</dbReference>
<accession>A0A6A5ZMR0</accession>
<dbReference type="EMBL" id="ML977315">
    <property type="protein sequence ID" value="KAF2119501.1"/>
    <property type="molecule type" value="Genomic_DNA"/>
</dbReference>
<dbReference type="Proteomes" id="UP000799770">
    <property type="component" value="Unassembled WGS sequence"/>
</dbReference>
<evidence type="ECO:0000259" key="1">
    <source>
        <dbReference type="PROSITE" id="PS50142"/>
    </source>
</evidence>
<proteinExistence type="predicted"/>
<dbReference type="Pfam" id="PF00636">
    <property type="entry name" value="Ribonuclease_3"/>
    <property type="match status" value="1"/>
</dbReference>
<dbReference type="AlphaFoldDB" id="A0A6A5ZMR0"/>
<gene>
    <name evidence="2" type="ORF">BDV96DRAFT_347670</name>
</gene>
<dbReference type="SUPFAM" id="SSF69065">
    <property type="entry name" value="RNase III domain-like"/>
    <property type="match status" value="1"/>
</dbReference>
<keyword evidence="3" id="KW-1185">Reference proteome</keyword>
<dbReference type="GO" id="GO:0006396">
    <property type="term" value="P:RNA processing"/>
    <property type="evidence" value="ECO:0007669"/>
    <property type="project" value="InterPro"/>
</dbReference>
<organism evidence="2 3">
    <name type="scientific">Lophiotrema nucula</name>
    <dbReference type="NCBI Taxonomy" id="690887"/>
    <lineage>
        <taxon>Eukaryota</taxon>
        <taxon>Fungi</taxon>
        <taxon>Dikarya</taxon>
        <taxon>Ascomycota</taxon>
        <taxon>Pezizomycotina</taxon>
        <taxon>Dothideomycetes</taxon>
        <taxon>Pleosporomycetidae</taxon>
        <taxon>Pleosporales</taxon>
        <taxon>Lophiotremataceae</taxon>
        <taxon>Lophiotrema</taxon>
    </lineage>
</organism>
<reference evidence="2" key="1">
    <citation type="journal article" date="2020" name="Stud. Mycol.">
        <title>101 Dothideomycetes genomes: a test case for predicting lifestyles and emergence of pathogens.</title>
        <authorList>
            <person name="Haridas S."/>
            <person name="Albert R."/>
            <person name="Binder M."/>
            <person name="Bloem J."/>
            <person name="Labutti K."/>
            <person name="Salamov A."/>
            <person name="Andreopoulos B."/>
            <person name="Baker S."/>
            <person name="Barry K."/>
            <person name="Bills G."/>
            <person name="Bluhm B."/>
            <person name="Cannon C."/>
            <person name="Castanera R."/>
            <person name="Culley D."/>
            <person name="Daum C."/>
            <person name="Ezra D."/>
            <person name="Gonzalez J."/>
            <person name="Henrissat B."/>
            <person name="Kuo A."/>
            <person name="Liang C."/>
            <person name="Lipzen A."/>
            <person name="Lutzoni F."/>
            <person name="Magnuson J."/>
            <person name="Mondo S."/>
            <person name="Nolan M."/>
            <person name="Ohm R."/>
            <person name="Pangilinan J."/>
            <person name="Park H.-J."/>
            <person name="Ramirez L."/>
            <person name="Alfaro M."/>
            <person name="Sun H."/>
            <person name="Tritt A."/>
            <person name="Yoshinaga Y."/>
            <person name="Zwiers L.-H."/>
            <person name="Turgeon B."/>
            <person name="Goodwin S."/>
            <person name="Spatafora J."/>
            <person name="Crous P."/>
            <person name="Grigoriev I."/>
        </authorList>
    </citation>
    <scope>NUCLEOTIDE SEQUENCE</scope>
    <source>
        <strain evidence="2">CBS 627.86</strain>
    </source>
</reference>
<dbReference type="Gene3D" id="1.10.1520.10">
    <property type="entry name" value="Ribonuclease III domain"/>
    <property type="match status" value="1"/>
</dbReference>
<dbReference type="OrthoDB" id="67027at2759"/>